<comment type="caution">
    <text evidence="2">The sequence shown here is derived from an EMBL/GenBank/DDBJ whole genome shotgun (WGS) entry which is preliminary data.</text>
</comment>
<evidence type="ECO:0000313" key="3">
    <source>
        <dbReference type="Proteomes" id="UP000465240"/>
    </source>
</evidence>
<organism evidence="2 3">
    <name type="scientific">Mycobacterium paragordonae</name>
    <dbReference type="NCBI Taxonomy" id="1389713"/>
    <lineage>
        <taxon>Bacteria</taxon>
        <taxon>Bacillati</taxon>
        <taxon>Actinomycetota</taxon>
        <taxon>Actinomycetes</taxon>
        <taxon>Mycobacteriales</taxon>
        <taxon>Mycobacteriaceae</taxon>
        <taxon>Mycobacterium</taxon>
    </lineage>
</organism>
<reference evidence="2 3" key="1">
    <citation type="journal article" date="2019" name="Emerg. Microbes Infect.">
        <title>Comprehensive subspecies identification of 175 nontuberculous mycobacteria species based on 7547 genomic profiles.</title>
        <authorList>
            <person name="Matsumoto Y."/>
            <person name="Kinjo T."/>
            <person name="Motooka D."/>
            <person name="Nabeya D."/>
            <person name="Jung N."/>
            <person name="Uechi K."/>
            <person name="Horii T."/>
            <person name="Iida T."/>
            <person name="Fujita J."/>
            <person name="Nakamura S."/>
        </authorList>
    </citation>
    <scope>NUCLEOTIDE SEQUENCE [LARGE SCALE GENOMIC DNA]</scope>
    <source>
        <strain evidence="2 3">JCM 18565</strain>
    </source>
</reference>
<dbReference type="RefSeq" id="WP_120795231.1">
    <property type="nucleotide sequence ID" value="NZ_BLKX01000003.1"/>
</dbReference>
<sequence>MGALAAPTDICAGDRLARARAAAAANVFAELRRSRVLFPAPLHSLYEAASVLEEELDELKDAVRANLIEHACVEAVQVAAMALRLTIDLAGTPACAARDRLAVEAVLISSTRCMPADPLVSAHEGCGYLRCWHHRLCAALAAGQRQQVFVAANAVAGCALRFVAEIPLGGLGAACSGWS</sequence>
<name>A0ABQ1CFC3_9MYCO</name>
<keyword evidence="1" id="KW-0175">Coiled coil</keyword>
<evidence type="ECO:0000256" key="1">
    <source>
        <dbReference type="SAM" id="Coils"/>
    </source>
</evidence>
<protein>
    <submittedName>
        <fullName evidence="2">Uncharacterized protein</fullName>
    </submittedName>
</protein>
<dbReference type="EMBL" id="BLKX01000003">
    <property type="protein sequence ID" value="GFG83156.1"/>
    <property type="molecule type" value="Genomic_DNA"/>
</dbReference>
<keyword evidence="3" id="KW-1185">Reference proteome</keyword>
<accession>A0ABQ1CFC3</accession>
<gene>
    <name evidence="2" type="ORF">MPRG_64320</name>
</gene>
<proteinExistence type="predicted"/>
<evidence type="ECO:0000313" key="2">
    <source>
        <dbReference type="EMBL" id="GFG83156.1"/>
    </source>
</evidence>
<dbReference type="Proteomes" id="UP000465240">
    <property type="component" value="Unassembled WGS sequence"/>
</dbReference>
<feature type="coiled-coil region" evidence="1">
    <location>
        <begin position="42"/>
        <end position="69"/>
    </location>
</feature>